<gene>
    <name evidence="1" type="ORF">KQX54_006541</name>
</gene>
<name>A0AAV7IL87_COTGL</name>
<sequence>MSMNVKRKRTASQCDLNRPYRIFLPQPLSSPDLSESTRSRIRAHHQKIRSRSRLGCTNFTLDLPCITCQHCLADNRKYSSKVDLNNQFSGHHSKLKTGATISDASDGYGNNIQEIVTAAVTRTSNRATSEQSTWKFY</sequence>
<reference evidence="1 2" key="1">
    <citation type="journal article" date="2021" name="J. Hered.">
        <title>A chromosome-level genome assembly of the parasitoid wasp, Cotesia glomerata (Hymenoptera: Braconidae).</title>
        <authorList>
            <person name="Pinto B.J."/>
            <person name="Weis J.J."/>
            <person name="Gamble T."/>
            <person name="Ode P.J."/>
            <person name="Paul R."/>
            <person name="Zaspel J.M."/>
        </authorList>
    </citation>
    <scope>NUCLEOTIDE SEQUENCE [LARGE SCALE GENOMIC DNA]</scope>
    <source>
        <strain evidence="1">CgM1</strain>
    </source>
</reference>
<evidence type="ECO:0000313" key="2">
    <source>
        <dbReference type="Proteomes" id="UP000826195"/>
    </source>
</evidence>
<evidence type="ECO:0000313" key="1">
    <source>
        <dbReference type="EMBL" id="KAH0563792.1"/>
    </source>
</evidence>
<proteinExistence type="predicted"/>
<protein>
    <submittedName>
        <fullName evidence="1">Uncharacterized protein</fullName>
    </submittedName>
</protein>
<dbReference type="Proteomes" id="UP000826195">
    <property type="component" value="Unassembled WGS sequence"/>
</dbReference>
<accession>A0AAV7IL87</accession>
<dbReference type="AlphaFoldDB" id="A0AAV7IL87"/>
<dbReference type="EMBL" id="JAHXZJ010000002">
    <property type="protein sequence ID" value="KAH0563792.1"/>
    <property type="molecule type" value="Genomic_DNA"/>
</dbReference>
<comment type="caution">
    <text evidence="1">The sequence shown here is derived from an EMBL/GenBank/DDBJ whole genome shotgun (WGS) entry which is preliminary data.</text>
</comment>
<keyword evidence="2" id="KW-1185">Reference proteome</keyword>
<organism evidence="1 2">
    <name type="scientific">Cotesia glomerata</name>
    <name type="common">Lepidopteran parasitic wasp</name>
    <name type="synonym">Apanteles glomeratus</name>
    <dbReference type="NCBI Taxonomy" id="32391"/>
    <lineage>
        <taxon>Eukaryota</taxon>
        <taxon>Metazoa</taxon>
        <taxon>Ecdysozoa</taxon>
        <taxon>Arthropoda</taxon>
        <taxon>Hexapoda</taxon>
        <taxon>Insecta</taxon>
        <taxon>Pterygota</taxon>
        <taxon>Neoptera</taxon>
        <taxon>Endopterygota</taxon>
        <taxon>Hymenoptera</taxon>
        <taxon>Apocrita</taxon>
        <taxon>Ichneumonoidea</taxon>
        <taxon>Braconidae</taxon>
        <taxon>Microgastrinae</taxon>
        <taxon>Cotesia</taxon>
    </lineage>
</organism>